<evidence type="ECO:0000259" key="1">
    <source>
        <dbReference type="Pfam" id="PF00149"/>
    </source>
</evidence>
<dbReference type="GO" id="GO:0016787">
    <property type="term" value="F:hydrolase activity"/>
    <property type="evidence" value="ECO:0007669"/>
    <property type="project" value="InterPro"/>
</dbReference>
<sequence length="316" mass="35409">MSATTEHVKTRFLFLSDTHCSLPFEDDDPSEPFRTPLPAADVLIHSGDLTIRGSRVEHERALALIASIEAELKIVVPGNHDITLDHSYYREHYAQHTRKPKLSDSKLAEIKDLYTGKEAQAKGIVYLEEGISQFHLKNGARLKVYASAWQPEFCNWAFGYPRSTDRFNPATDDSSTGPENPVPDYDAVDHIDVMITHGPPMGILDETIHGMNVGCEHLRRAVERCRPKIHAFGHIHEGHGALLKTWDVGDDDTPTMTTPEKDQPEGRSIFVDATGVEPPRSTLFINASIMTVNYEPHNAPWLVDVNLTRAEKREGE</sequence>
<organism evidence="2 3">
    <name type="scientific">Exophiala mesophila</name>
    <name type="common">Black yeast-like fungus</name>
    <dbReference type="NCBI Taxonomy" id="212818"/>
    <lineage>
        <taxon>Eukaryota</taxon>
        <taxon>Fungi</taxon>
        <taxon>Dikarya</taxon>
        <taxon>Ascomycota</taxon>
        <taxon>Pezizomycotina</taxon>
        <taxon>Eurotiomycetes</taxon>
        <taxon>Chaetothyriomycetidae</taxon>
        <taxon>Chaetothyriales</taxon>
        <taxon>Herpotrichiellaceae</taxon>
        <taxon>Exophiala</taxon>
    </lineage>
</organism>
<gene>
    <name evidence="2" type="ORF">B0A52_08379</name>
</gene>
<dbReference type="SUPFAM" id="SSF56300">
    <property type="entry name" value="Metallo-dependent phosphatases"/>
    <property type="match status" value="1"/>
</dbReference>
<comment type="caution">
    <text evidence="2">The sequence shown here is derived from an EMBL/GenBank/DDBJ whole genome shotgun (WGS) entry which is preliminary data.</text>
</comment>
<name>A0A438MYC6_EXOME</name>
<dbReference type="PANTHER" id="PTHR12905:SF0">
    <property type="entry name" value="CALCINEURIN-LIKE PHOSPHOESTERASE DOMAIN-CONTAINING PROTEIN"/>
    <property type="match status" value="1"/>
</dbReference>
<evidence type="ECO:0000313" key="2">
    <source>
        <dbReference type="EMBL" id="RVX67969.1"/>
    </source>
</evidence>
<feature type="domain" description="Calcineurin-like phosphoesterase" evidence="1">
    <location>
        <begin position="11"/>
        <end position="237"/>
    </location>
</feature>
<evidence type="ECO:0000313" key="3">
    <source>
        <dbReference type="Proteomes" id="UP000288859"/>
    </source>
</evidence>
<dbReference type="EMBL" id="NAJM01000042">
    <property type="protein sequence ID" value="RVX67969.1"/>
    <property type="molecule type" value="Genomic_DNA"/>
</dbReference>
<dbReference type="Pfam" id="PF00149">
    <property type="entry name" value="Metallophos"/>
    <property type="match status" value="1"/>
</dbReference>
<dbReference type="PANTHER" id="PTHR12905">
    <property type="entry name" value="METALLOPHOSPHOESTERASE"/>
    <property type="match status" value="1"/>
</dbReference>
<reference evidence="2 3" key="1">
    <citation type="submission" date="2017-03" db="EMBL/GenBank/DDBJ databases">
        <title>Genomes of endolithic fungi from Antarctica.</title>
        <authorList>
            <person name="Coleine C."/>
            <person name="Masonjones S."/>
            <person name="Stajich J.E."/>
        </authorList>
    </citation>
    <scope>NUCLEOTIDE SEQUENCE [LARGE SCALE GENOMIC DNA]</scope>
    <source>
        <strain evidence="2 3">CCFEE 6314</strain>
    </source>
</reference>
<dbReference type="Proteomes" id="UP000288859">
    <property type="component" value="Unassembled WGS sequence"/>
</dbReference>
<dbReference type="VEuPathDB" id="FungiDB:PV10_00967"/>
<dbReference type="InterPro" id="IPR004843">
    <property type="entry name" value="Calcineurin-like_PHP"/>
</dbReference>
<dbReference type="InterPro" id="IPR029052">
    <property type="entry name" value="Metallo-depent_PP-like"/>
</dbReference>
<proteinExistence type="predicted"/>
<protein>
    <recommendedName>
        <fullName evidence="1">Calcineurin-like phosphoesterase domain-containing protein</fullName>
    </recommendedName>
</protein>
<dbReference type="CDD" id="cd07379">
    <property type="entry name" value="MPP_239FB"/>
    <property type="match status" value="1"/>
</dbReference>
<dbReference type="AlphaFoldDB" id="A0A438MYC6"/>
<dbReference type="InterPro" id="IPR051693">
    <property type="entry name" value="UPF0046_metallophosphoest"/>
</dbReference>
<dbReference type="OrthoDB" id="630188at2759"/>
<dbReference type="Gene3D" id="3.60.21.10">
    <property type="match status" value="1"/>
</dbReference>
<accession>A0A438MYC6</accession>